<dbReference type="STRING" id="1549858.MC45_17300"/>
<dbReference type="Proteomes" id="UP000033200">
    <property type="component" value="Chromosome"/>
</dbReference>
<dbReference type="EMBL" id="CP009571">
    <property type="protein sequence ID" value="AIT07814.1"/>
    <property type="molecule type" value="Genomic_DNA"/>
</dbReference>
<evidence type="ECO:0000256" key="1">
    <source>
        <dbReference type="SAM" id="MobiDB-lite"/>
    </source>
</evidence>
<feature type="compositionally biased region" description="Gly residues" evidence="1">
    <location>
        <begin position="72"/>
        <end position="82"/>
    </location>
</feature>
<accession>A0A097EJR4</accession>
<keyword evidence="3" id="KW-1185">Reference proteome</keyword>
<dbReference type="eggNOG" id="ENOG5031CBU">
    <property type="taxonomic scope" value="Bacteria"/>
</dbReference>
<feature type="region of interest" description="Disordered" evidence="1">
    <location>
        <begin position="1"/>
        <end position="172"/>
    </location>
</feature>
<dbReference type="HOGENOM" id="CLU_1554312_0_0_5"/>
<dbReference type="KEGG" id="stax:MC45_17300"/>
<dbReference type="AlphaFoldDB" id="A0A097EJR4"/>
<sequence>MAIEAATAATTKDDMMSDDKVPNPVSGNPASKGAPDGVSGVPGGGEREIHGRSAGGESSGGAYPNPHTGKTPEGGGFMGHGGQTEIAYHGSGQAGDDDASVANAATGSREGADATDDGGNAVPTADRRDHAVAGTDGPVTATATDGVAEAETSGKIGTDADYEAEQRKPGAG</sequence>
<reference evidence="2 3" key="1">
    <citation type="submission" date="2014-09" db="EMBL/GenBank/DDBJ databases">
        <title>Using Illumina technology Improving SMRT sequencing Genome Assembly by RASTools.</title>
        <authorList>
            <person name="Zhou Y."/>
            <person name="Ma T."/>
            <person name="Liu T."/>
        </authorList>
    </citation>
    <scope>NUCLEOTIDE SEQUENCE [LARGE SCALE GENOMIC DNA]</scope>
    <source>
        <strain evidence="2 3">ATCC 55669</strain>
    </source>
</reference>
<feature type="compositionally biased region" description="Low complexity" evidence="1">
    <location>
        <begin position="1"/>
        <end position="10"/>
    </location>
</feature>
<evidence type="ECO:0000313" key="2">
    <source>
        <dbReference type="EMBL" id="AIT07814.1"/>
    </source>
</evidence>
<feature type="compositionally biased region" description="Basic and acidic residues" evidence="1">
    <location>
        <begin position="11"/>
        <end position="21"/>
    </location>
</feature>
<protein>
    <submittedName>
        <fullName evidence="2">Uncharacterized protein</fullName>
    </submittedName>
</protein>
<evidence type="ECO:0000313" key="3">
    <source>
        <dbReference type="Proteomes" id="UP000033200"/>
    </source>
</evidence>
<organism evidence="2 3">
    <name type="scientific">Sphingomonas taxi</name>
    <dbReference type="NCBI Taxonomy" id="1549858"/>
    <lineage>
        <taxon>Bacteria</taxon>
        <taxon>Pseudomonadati</taxon>
        <taxon>Pseudomonadota</taxon>
        <taxon>Alphaproteobacteria</taxon>
        <taxon>Sphingomonadales</taxon>
        <taxon>Sphingomonadaceae</taxon>
        <taxon>Sphingomonas</taxon>
    </lineage>
</organism>
<proteinExistence type="predicted"/>
<name>A0A097EJR4_9SPHN</name>
<gene>
    <name evidence="2" type="ORF">MC45_17300</name>
</gene>